<dbReference type="InterPro" id="IPR050540">
    <property type="entry name" value="F-actin_Monoox_Mical"/>
</dbReference>
<feature type="domain" description="Calponin-homology (CH)" evidence="5">
    <location>
        <begin position="394"/>
        <end position="501"/>
    </location>
</feature>
<dbReference type="InterPro" id="IPR036872">
    <property type="entry name" value="CH_dom_sf"/>
</dbReference>
<feature type="compositionally biased region" description="Basic and acidic residues" evidence="4">
    <location>
        <begin position="80"/>
        <end position="96"/>
    </location>
</feature>
<keyword evidence="7" id="KW-1185">Reference proteome</keyword>
<feature type="compositionally biased region" description="Basic and acidic residues" evidence="4">
    <location>
        <begin position="310"/>
        <end position="324"/>
    </location>
</feature>
<dbReference type="InParanoid" id="A0A3P8ZAM4"/>
<feature type="region of interest" description="Disordered" evidence="4">
    <location>
        <begin position="507"/>
        <end position="587"/>
    </location>
</feature>
<feature type="compositionally biased region" description="Basic and acidic residues" evidence="4">
    <location>
        <begin position="106"/>
        <end position="115"/>
    </location>
</feature>
<evidence type="ECO:0000256" key="1">
    <source>
        <dbReference type="ARBA" id="ARBA00022553"/>
    </source>
</evidence>
<reference evidence="6" key="3">
    <citation type="submission" date="2025-08" db="UniProtKB">
        <authorList>
            <consortium name="Ensembl"/>
        </authorList>
    </citation>
    <scope>IDENTIFICATION</scope>
</reference>
<dbReference type="OMA" id="HGKREAK"/>
<dbReference type="PANTHER" id="PTHR23167">
    <property type="entry name" value="CALPONIN HOMOLOGY DOMAIN-CONTAINING PROTEIN DDB_G0272472-RELATED"/>
    <property type="match status" value="1"/>
</dbReference>
<dbReference type="Pfam" id="PF00307">
    <property type="entry name" value="CH"/>
    <property type="match status" value="1"/>
</dbReference>
<dbReference type="CDD" id="cd21200">
    <property type="entry name" value="CH_SMTN-like"/>
    <property type="match status" value="1"/>
</dbReference>
<dbReference type="Bgee" id="ENSELUG00000023967">
    <property type="expression patterns" value="Expressed in heart and 7 other cell types or tissues"/>
</dbReference>
<dbReference type="InterPro" id="IPR001715">
    <property type="entry name" value="CH_dom"/>
</dbReference>
<organism evidence="6 7">
    <name type="scientific">Esox lucius</name>
    <name type="common">Northern pike</name>
    <dbReference type="NCBI Taxonomy" id="8010"/>
    <lineage>
        <taxon>Eukaryota</taxon>
        <taxon>Metazoa</taxon>
        <taxon>Chordata</taxon>
        <taxon>Craniata</taxon>
        <taxon>Vertebrata</taxon>
        <taxon>Euteleostomi</taxon>
        <taxon>Actinopterygii</taxon>
        <taxon>Neopterygii</taxon>
        <taxon>Teleostei</taxon>
        <taxon>Protacanthopterygii</taxon>
        <taxon>Esociformes</taxon>
        <taxon>Esocidae</taxon>
        <taxon>Esox</taxon>
    </lineage>
</organism>
<feature type="region of interest" description="Disordered" evidence="4">
    <location>
        <begin position="1"/>
        <end position="359"/>
    </location>
</feature>
<dbReference type="PANTHER" id="PTHR23167:SF85">
    <property type="entry name" value="SMOOTHELIN-LIKE 1 ISOFORM X1"/>
    <property type="match status" value="1"/>
</dbReference>
<evidence type="ECO:0000313" key="6">
    <source>
        <dbReference type="Ensembl" id="ENSELUP00000025302.2"/>
    </source>
</evidence>
<feature type="compositionally biased region" description="Basic and acidic residues" evidence="4">
    <location>
        <begin position="1"/>
        <end position="19"/>
    </location>
</feature>
<feature type="compositionally biased region" description="Basic and acidic residues" evidence="4">
    <location>
        <begin position="281"/>
        <end position="298"/>
    </location>
</feature>
<feature type="compositionally biased region" description="Low complexity" evidence="4">
    <location>
        <begin position="334"/>
        <end position="359"/>
    </location>
</feature>
<dbReference type="Proteomes" id="UP000265140">
    <property type="component" value="Chromosome 4"/>
</dbReference>
<keyword evidence="1" id="KW-0597">Phosphoprotein</keyword>
<name>A0A3P8ZAM4_ESOLU</name>
<evidence type="ECO:0000256" key="3">
    <source>
        <dbReference type="ARBA" id="ARBA00061655"/>
    </source>
</evidence>
<evidence type="ECO:0000256" key="4">
    <source>
        <dbReference type="SAM" id="MobiDB-lite"/>
    </source>
</evidence>
<accession>A0A3P8ZAM4</accession>
<reference evidence="6" key="4">
    <citation type="submission" date="2025-09" db="UniProtKB">
        <authorList>
            <consortium name="Ensembl"/>
        </authorList>
    </citation>
    <scope>IDENTIFICATION</scope>
</reference>
<dbReference type="SUPFAM" id="SSF47576">
    <property type="entry name" value="Calponin-homology domain, CH-domain"/>
    <property type="match status" value="1"/>
</dbReference>
<feature type="compositionally biased region" description="Basic and acidic residues" evidence="4">
    <location>
        <begin position="51"/>
        <end position="61"/>
    </location>
</feature>
<feature type="compositionally biased region" description="Basic and acidic residues" evidence="4">
    <location>
        <begin position="536"/>
        <end position="561"/>
    </location>
</feature>
<feature type="compositionally biased region" description="Basic and acidic residues" evidence="4">
    <location>
        <begin position="507"/>
        <end position="529"/>
    </location>
</feature>
<dbReference type="FunFam" id="1.10.418.10:FF:000009">
    <property type="entry name" value="smoothelin isoform X2"/>
    <property type="match status" value="1"/>
</dbReference>
<comment type="similarity">
    <text evidence="3">Belongs to the smoothelin family.</text>
</comment>
<feature type="compositionally biased region" description="Acidic residues" evidence="4">
    <location>
        <begin position="116"/>
        <end position="137"/>
    </location>
</feature>
<evidence type="ECO:0000256" key="2">
    <source>
        <dbReference type="ARBA" id="ARBA00023054"/>
    </source>
</evidence>
<sequence length="587" mass="65368">MDNISLHEEPTANQREDNKNNNQTEEEAPGQDCAPPVVKHLAEVIVKGHGVKSETNGEKAPEQAAVARNGNMVESQTEAHANEDTGEGVHKDDEGLPHGAGTVEMEDPKLTNRQDEENEEGEKEGEVEKEEGEEMDESKEKVVEKEGEDVDEQEKREVEKEGEDVDEQKKREVEKEGEDVDEQEKREVKKEGDEQEKREVEKEGDEQEKREGENEEIVERKGEGGKEEEVGQEGGGDKEGKEEDQNRKRQELLKNEKSDGNKDEMKEAKETGRGNVARKGVRGEKKREGRKEEKKKGAENTNAEVGKGLAGKDKGKSKEAEQQGKSKRKSGVNPTAATQSTAAPPTARPRNSARSARASTKNDIIAKFQQNAPETPVVRNFKLQKSSVSVAMGGSIKQKVLSWCANKTRNYKGVCIENFSSSWCDGMAFCALIHRFFPDAFDYSTLNPAEREKNFTLAFHTAETMADCCPLLEVGDMILMGDKPDPMCVFTYVQALCHHLSKIEKERKDRAEEQKSKTVKDGQVETTTEKEEDDNKESGSIDDQREKEGGERKDGKEKESGESSAVEGDEEIKQEGKEVDALVETQA</sequence>
<evidence type="ECO:0000259" key="5">
    <source>
        <dbReference type="PROSITE" id="PS50021"/>
    </source>
</evidence>
<evidence type="ECO:0000313" key="7">
    <source>
        <dbReference type="Proteomes" id="UP000265140"/>
    </source>
</evidence>
<reference evidence="7" key="1">
    <citation type="journal article" date="2014" name="PLoS ONE">
        <title>The genome and linkage map of the northern pike (Esox lucius): conserved synteny revealed between the salmonid sister group and the Neoteleostei.</title>
        <authorList>
            <person name="Rondeau E.B."/>
            <person name="Minkley D.R."/>
            <person name="Leong J.S."/>
            <person name="Messmer A.M."/>
            <person name="Jantzen J.R."/>
            <person name="von Schalburg K.R."/>
            <person name="Lemon C."/>
            <person name="Bird N.H."/>
            <person name="Koop B.F."/>
        </authorList>
    </citation>
    <scope>NUCLEOTIDE SEQUENCE</scope>
</reference>
<feature type="compositionally biased region" description="Basic and acidic residues" evidence="4">
    <location>
        <begin position="571"/>
        <end position="580"/>
    </location>
</feature>
<dbReference type="PROSITE" id="PS50021">
    <property type="entry name" value="CH"/>
    <property type="match status" value="1"/>
</dbReference>
<reference evidence="6" key="2">
    <citation type="submission" date="2020-02" db="EMBL/GenBank/DDBJ databases">
        <title>Esox lucius (northern pike) genome, fEsoLuc1, primary haplotype.</title>
        <authorList>
            <person name="Myers G."/>
            <person name="Karagic N."/>
            <person name="Meyer A."/>
            <person name="Pippel M."/>
            <person name="Reichard M."/>
            <person name="Winkler S."/>
            <person name="Tracey A."/>
            <person name="Sims Y."/>
            <person name="Howe K."/>
            <person name="Rhie A."/>
            <person name="Formenti G."/>
            <person name="Durbin R."/>
            <person name="Fedrigo O."/>
            <person name="Jarvis E.D."/>
        </authorList>
    </citation>
    <scope>NUCLEOTIDE SEQUENCE [LARGE SCALE GENOMIC DNA]</scope>
</reference>
<protein>
    <submittedName>
        <fullName evidence="6">Smoothelin-like 1</fullName>
    </submittedName>
</protein>
<dbReference type="Gene3D" id="1.10.418.10">
    <property type="entry name" value="Calponin-like domain"/>
    <property type="match status" value="1"/>
</dbReference>
<dbReference type="AlphaFoldDB" id="A0A3P8ZAM4"/>
<feature type="compositionally biased region" description="Basic and acidic residues" evidence="4">
    <location>
        <begin position="183"/>
        <end position="272"/>
    </location>
</feature>
<dbReference type="GeneTree" id="ENSGT00940000154495"/>
<keyword evidence="2" id="KW-0175">Coiled coil</keyword>
<dbReference type="Ensembl" id="ENSELUT00000036995.3">
    <property type="protein sequence ID" value="ENSELUP00000025302.2"/>
    <property type="gene ID" value="ENSELUG00000023967.3"/>
</dbReference>
<proteinExistence type="inferred from homology"/>
<dbReference type="SMART" id="SM00033">
    <property type="entry name" value="CH"/>
    <property type="match status" value="1"/>
</dbReference>